<gene>
    <name evidence="5" type="ORF">SAMN02910280_0934</name>
</gene>
<evidence type="ECO:0000256" key="3">
    <source>
        <dbReference type="ARBA" id="ARBA00023125"/>
    </source>
</evidence>
<protein>
    <submittedName>
        <fullName evidence="5">MutS domain V</fullName>
    </submittedName>
</protein>
<evidence type="ECO:0000313" key="6">
    <source>
        <dbReference type="Proteomes" id="UP000183461"/>
    </source>
</evidence>
<dbReference type="RefSeq" id="WP_072299302.1">
    <property type="nucleotide sequence ID" value="NZ_FPIP01000001.1"/>
</dbReference>
<accession>A0A1K1M0N1</accession>
<dbReference type="Proteomes" id="UP000183461">
    <property type="component" value="Unassembled WGS sequence"/>
</dbReference>
<name>A0A1K1M0N1_RUMFL</name>
<dbReference type="GO" id="GO:0140664">
    <property type="term" value="F:ATP-dependent DNA damage sensor activity"/>
    <property type="evidence" value="ECO:0007669"/>
    <property type="project" value="InterPro"/>
</dbReference>
<feature type="domain" description="DNA mismatch repair proteins mutS family" evidence="4">
    <location>
        <begin position="390"/>
        <end position="579"/>
    </location>
</feature>
<dbReference type="Pfam" id="PF00488">
    <property type="entry name" value="MutS_V"/>
    <property type="match status" value="1"/>
</dbReference>
<proteinExistence type="predicted"/>
<evidence type="ECO:0000256" key="2">
    <source>
        <dbReference type="ARBA" id="ARBA00022840"/>
    </source>
</evidence>
<sequence>MNKNREFSILFPNFADIEYKQLSPESCHDLGLDTLCSCITNDSKEQNLIMNIISNMTADPRVAEYRCQVFGDILRNPKLRTRMVELFDKLGFIKQFSASRIQSDEKLGFWHLMHRLDELNDYIKCVEEMKHCLEGEKLESKGLKGFLSYIDELYNEACFAEMKKDIAELKVKSADIQSVTVGINVNERFEATSMGLISVNARQFKKSNIVSNFADALASKNKINDRPAWDGDMHYHQVDKLRTHVISKTINKMGEYLAVTNTPFVDGRIRATVTQTPDGDGSSGATFYLDKVLNKMLDSMVKKLRDTLSKYADIAIVNISQLVPEFFYYIRFADFIEQYTEKGFKFCEAKTLSDDDIFMDAKGMYNMKLAVNSEKMEDIVCNDLVFDKEHTIYILTGANRGGKTTITQAVGIMYVLAQGGISVPADSFLYRPVDCVYTHFPADEDKTLDLGRLGEECVRFKDIYSSCTKDSLLLLNETFSTTSFEEGFFIARDSVKAIAQKKVRTIYNTHMHKLALEADDINSTEGYAKVSSLIMKSDNGQRSFKVEVGSPEGMSYAHDIAVKYGVTFDMLTDTEKTTH</sequence>
<dbReference type="PANTHER" id="PTHR11361:SF34">
    <property type="entry name" value="DNA MISMATCH REPAIR PROTEIN MSH1, MITOCHONDRIAL"/>
    <property type="match status" value="1"/>
</dbReference>
<keyword evidence="3" id="KW-0238">DNA-binding</keyword>
<dbReference type="GO" id="GO:0006298">
    <property type="term" value="P:mismatch repair"/>
    <property type="evidence" value="ECO:0007669"/>
    <property type="project" value="InterPro"/>
</dbReference>
<dbReference type="InterPro" id="IPR000432">
    <property type="entry name" value="DNA_mismatch_repair_MutS_C"/>
</dbReference>
<dbReference type="AlphaFoldDB" id="A0A1K1M0N1"/>
<evidence type="ECO:0000259" key="4">
    <source>
        <dbReference type="SMART" id="SM00534"/>
    </source>
</evidence>
<dbReference type="Gene3D" id="3.40.50.300">
    <property type="entry name" value="P-loop containing nucleotide triphosphate hydrolases"/>
    <property type="match status" value="1"/>
</dbReference>
<dbReference type="GO" id="GO:0030983">
    <property type="term" value="F:mismatched DNA binding"/>
    <property type="evidence" value="ECO:0007669"/>
    <property type="project" value="InterPro"/>
</dbReference>
<keyword evidence="2" id="KW-0067">ATP-binding</keyword>
<dbReference type="SUPFAM" id="SSF52540">
    <property type="entry name" value="P-loop containing nucleoside triphosphate hydrolases"/>
    <property type="match status" value="1"/>
</dbReference>
<dbReference type="GO" id="GO:0005524">
    <property type="term" value="F:ATP binding"/>
    <property type="evidence" value="ECO:0007669"/>
    <property type="project" value="UniProtKB-KW"/>
</dbReference>
<dbReference type="PANTHER" id="PTHR11361">
    <property type="entry name" value="DNA MISMATCH REPAIR PROTEIN MUTS FAMILY MEMBER"/>
    <property type="match status" value="1"/>
</dbReference>
<dbReference type="InterPro" id="IPR027417">
    <property type="entry name" value="P-loop_NTPase"/>
</dbReference>
<dbReference type="SMART" id="SM00534">
    <property type="entry name" value="MUTSac"/>
    <property type="match status" value="1"/>
</dbReference>
<evidence type="ECO:0000256" key="1">
    <source>
        <dbReference type="ARBA" id="ARBA00022741"/>
    </source>
</evidence>
<reference evidence="5 6" key="1">
    <citation type="submission" date="2016-11" db="EMBL/GenBank/DDBJ databases">
        <authorList>
            <person name="Jaros S."/>
            <person name="Januszkiewicz K."/>
            <person name="Wedrychowicz H."/>
        </authorList>
    </citation>
    <scope>NUCLEOTIDE SEQUENCE [LARGE SCALE GENOMIC DNA]</scope>
    <source>
        <strain evidence="5 6">YL228</strain>
    </source>
</reference>
<dbReference type="EMBL" id="FPIP01000001">
    <property type="protein sequence ID" value="SFW16663.1"/>
    <property type="molecule type" value="Genomic_DNA"/>
</dbReference>
<organism evidence="5 6">
    <name type="scientific">Ruminococcus flavefaciens</name>
    <dbReference type="NCBI Taxonomy" id="1265"/>
    <lineage>
        <taxon>Bacteria</taxon>
        <taxon>Bacillati</taxon>
        <taxon>Bacillota</taxon>
        <taxon>Clostridia</taxon>
        <taxon>Eubacteriales</taxon>
        <taxon>Oscillospiraceae</taxon>
        <taxon>Ruminococcus</taxon>
    </lineage>
</organism>
<dbReference type="InterPro" id="IPR045076">
    <property type="entry name" value="MutS"/>
</dbReference>
<keyword evidence="1" id="KW-0547">Nucleotide-binding</keyword>
<dbReference type="GO" id="GO:0005829">
    <property type="term" value="C:cytosol"/>
    <property type="evidence" value="ECO:0007669"/>
    <property type="project" value="TreeGrafter"/>
</dbReference>
<evidence type="ECO:0000313" key="5">
    <source>
        <dbReference type="EMBL" id="SFW16663.1"/>
    </source>
</evidence>